<dbReference type="Proteomes" id="UP000177407">
    <property type="component" value="Unassembled WGS sequence"/>
</dbReference>
<dbReference type="EMBL" id="MFGA01000002">
    <property type="protein sequence ID" value="OGF21630.1"/>
    <property type="molecule type" value="Genomic_DNA"/>
</dbReference>
<protein>
    <recommendedName>
        <fullName evidence="3">SIR2-like domain-containing protein</fullName>
    </recommendedName>
</protein>
<accession>A0A1F5S4J6</accession>
<sequence>MNSSIVFIIGAGASKEANLPTGQELKKKISSLLDIRFKDFEDELVSGDRKIMEAFRLYVQQSETASKDINPYLRESWHIRDALPQAISIDNFLDNQRNNEKINLCGKLAIIRAILEAEGQSLLYFRKDGQMMSFSDLSETWYIPFFQLLTENCIKDSLKERFKSVTLIIFNYDRCVEYFLYYAIQNYYRLQQNEAAELMKAFNIYHPYGDVGTLPWGIGGEMEIDFGLDPNPLQLLNLANKIKTFTEGTDPTLSKILKIREQVRAADKLIFMGFAFHKLNMKLIKPSLDGRNKVTECFATAFKTSPSDKDIIREQIRDLYGSSSPIIRISDSSCSTFFKDFWRSLSY</sequence>
<reference evidence="1 2" key="1">
    <citation type="journal article" date="2016" name="Nat. Commun.">
        <title>Thousands of microbial genomes shed light on interconnected biogeochemical processes in an aquifer system.</title>
        <authorList>
            <person name="Anantharaman K."/>
            <person name="Brown C.T."/>
            <person name="Hug L.A."/>
            <person name="Sharon I."/>
            <person name="Castelle C.J."/>
            <person name="Probst A.J."/>
            <person name="Thomas B.C."/>
            <person name="Singh A."/>
            <person name="Wilkins M.J."/>
            <person name="Karaoz U."/>
            <person name="Brodie E.L."/>
            <person name="Williams K.H."/>
            <person name="Hubbard S.S."/>
            <person name="Banfield J.F."/>
        </authorList>
    </citation>
    <scope>NUCLEOTIDE SEQUENCE [LARGE SCALE GENOMIC DNA]</scope>
</reference>
<name>A0A1F5S4J6_9BACT</name>
<proteinExistence type="predicted"/>
<evidence type="ECO:0000313" key="2">
    <source>
        <dbReference type="Proteomes" id="UP000177407"/>
    </source>
</evidence>
<dbReference type="AlphaFoldDB" id="A0A1F5S4J6"/>
<comment type="caution">
    <text evidence="1">The sequence shown here is derived from an EMBL/GenBank/DDBJ whole genome shotgun (WGS) entry which is preliminary data.</text>
</comment>
<evidence type="ECO:0008006" key="3">
    <source>
        <dbReference type="Google" id="ProtNLM"/>
    </source>
</evidence>
<organism evidence="1 2">
    <name type="scientific">Candidatus Falkowbacteria bacterium RIFOXYA2_FULL_38_12</name>
    <dbReference type="NCBI Taxonomy" id="1797993"/>
    <lineage>
        <taxon>Bacteria</taxon>
        <taxon>Candidatus Falkowiibacteriota</taxon>
    </lineage>
</organism>
<gene>
    <name evidence="1" type="ORF">A2257_02415</name>
</gene>
<evidence type="ECO:0000313" key="1">
    <source>
        <dbReference type="EMBL" id="OGF21630.1"/>
    </source>
</evidence>